<evidence type="ECO:0000256" key="1">
    <source>
        <dbReference type="SAM" id="Phobius"/>
    </source>
</evidence>
<dbReference type="KEGG" id="cnk:EG343_00560"/>
<dbReference type="Proteomes" id="UP000278288">
    <property type="component" value="Chromosome"/>
</dbReference>
<sequence length="66" mass="8177">MFRMNKVFHWIYSWGHNWWLMVAFPCFFWGSLILGSYSLWKIKKNKFTYFLFSILPLIIFLTLLSF</sequence>
<organism evidence="2 3">
    <name type="scientific">Chryseobacterium nakagawai</name>
    <dbReference type="NCBI Taxonomy" id="1241982"/>
    <lineage>
        <taxon>Bacteria</taxon>
        <taxon>Pseudomonadati</taxon>
        <taxon>Bacteroidota</taxon>
        <taxon>Flavobacteriia</taxon>
        <taxon>Flavobacteriales</taxon>
        <taxon>Weeksellaceae</taxon>
        <taxon>Chryseobacterium group</taxon>
        <taxon>Chryseobacterium</taxon>
    </lineage>
</organism>
<reference evidence="2 3" key="1">
    <citation type="submission" date="2018-11" db="EMBL/GenBank/DDBJ databases">
        <title>Proposal to divide the Flavobacteriaceae and reorganize its genera based on Amino Acid Identity values calculated from whole genome sequences.</title>
        <authorList>
            <person name="Nicholson A.C."/>
            <person name="Gulvik C.A."/>
            <person name="Whitney A.M."/>
            <person name="Humrighouse B.W."/>
            <person name="Bell M."/>
            <person name="Holmes B."/>
            <person name="Steigerwalt A.G."/>
            <person name="Villarma A."/>
            <person name="Sheth M."/>
            <person name="Batra D."/>
            <person name="Pryor J."/>
            <person name="Bernardet J.-F."/>
            <person name="Hugo C."/>
            <person name="Kampfer P."/>
            <person name="Newman J."/>
            <person name="McQuiston J.R."/>
        </authorList>
    </citation>
    <scope>NUCLEOTIDE SEQUENCE [LARGE SCALE GENOMIC DNA]</scope>
    <source>
        <strain evidence="2 3">G0041</strain>
    </source>
</reference>
<keyword evidence="1" id="KW-0472">Membrane</keyword>
<dbReference type="AlphaFoldDB" id="A0AAD1DNZ0"/>
<feature type="transmembrane region" description="Helical" evidence="1">
    <location>
        <begin position="47"/>
        <end position="65"/>
    </location>
</feature>
<keyword evidence="1" id="KW-0812">Transmembrane</keyword>
<name>A0AAD1DNZ0_CHRNA</name>
<keyword evidence="1" id="KW-1133">Transmembrane helix</keyword>
<accession>A0AAD1DNZ0</accession>
<feature type="transmembrane region" description="Helical" evidence="1">
    <location>
        <begin position="20"/>
        <end position="40"/>
    </location>
</feature>
<gene>
    <name evidence="2" type="ORF">EG343_00560</name>
</gene>
<protein>
    <submittedName>
        <fullName evidence="2">Uncharacterized protein</fullName>
    </submittedName>
</protein>
<dbReference type="EMBL" id="CP033923">
    <property type="protein sequence ID" value="AZA89226.1"/>
    <property type="molecule type" value="Genomic_DNA"/>
</dbReference>
<evidence type="ECO:0000313" key="2">
    <source>
        <dbReference type="EMBL" id="AZA89226.1"/>
    </source>
</evidence>
<keyword evidence="3" id="KW-1185">Reference proteome</keyword>
<proteinExistence type="predicted"/>
<evidence type="ECO:0000313" key="3">
    <source>
        <dbReference type="Proteomes" id="UP000278288"/>
    </source>
</evidence>